<dbReference type="EMBL" id="KZ507102">
    <property type="protein sequence ID" value="PKU37513.1"/>
    <property type="molecule type" value="Genomic_DNA"/>
</dbReference>
<keyword evidence="3" id="KW-1185">Reference proteome</keyword>
<gene>
    <name evidence="2" type="ORF">llap_12182</name>
</gene>
<evidence type="ECO:0000313" key="3">
    <source>
        <dbReference type="Proteomes" id="UP000233556"/>
    </source>
</evidence>
<reference evidence="3" key="1">
    <citation type="submission" date="2017-11" db="EMBL/GenBank/DDBJ databases">
        <authorList>
            <person name="Lima N.C."/>
            <person name="Parody-Merino A.M."/>
            <person name="Battley P.F."/>
            <person name="Fidler A.E."/>
            <person name="Prosdocimi F."/>
        </authorList>
    </citation>
    <scope>NUCLEOTIDE SEQUENCE [LARGE SCALE GENOMIC DNA]</scope>
</reference>
<feature type="region of interest" description="Disordered" evidence="1">
    <location>
        <begin position="73"/>
        <end position="116"/>
    </location>
</feature>
<name>A0A2I0TUW9_LIMLA</name>
<organism evidence="2 3">
    <name type="scientific">Limosa lapponica baueri</name>
    <dbReference type="NCBI Taxonomy" id="1758121"/>
    <lineage>
        <taxon>Eukaryota</taxon>
        <taxon>Metazoa</taxon>
        <taxon>Chordata</taxon>
        <taxon>Craniata</taxon>
        <taxon>Vertebrata</taxon>
        <taxon>Euteleostomi</taxon>
        <taxon>Archelosauria</taxon>
        <taxon>Archosauria</taxon>
        <taxon>Dinosauria</taxon>
        <taxon>Saurischia</taxon>
        <taxon>Theropoda</taxon>
        <taxon>Coelurosauria</taxon>
        <taxon>Aves</taxon>
        <taxon>Neognathae</taxon>
        <taxon>Neoaves</taxon>
        <taxon>Charadriiformes</taxon>
        <taxon>Scolopacidae</taxon>
        <taxon>Limosa</taxon>
    </lineage>
</organism>
<accession>A0A2I0TUW9</accession>
<evidence type="ECO:0000313" key="2">
    <source>
        <dbReference type="EMBL" id="PKU37513.1"/>
    </source>
</evidence>
<feature type="compositionally biased region" description="Basic residues" evidence="1">
    <location>
        <begin position="75"/>
        <end position="110"/>
    </location>
</feature>
<sequence length="137" mass="16102">MLSVGRGFLGPVTKCSTALALGTLTPPLSVLSPQQHMLEIGQVPWNNQENCFFHNAFSKTSILNILKCYKEKINKQAKKKKKKKRRKKKKKKRRKKRKKKKKRKKRKKKAGPCCSPTHLEAQLQYHHQHHNLRCHYH</sequence>
<dbReference type="AlphaFoldDB" id="A0A2I0TUW9"/>
<evidence type="ECO:0000256" key="1">
    <source>
        <dbReference type="SAM" id="MobiDB-lite"/>
    </source>
</evidence>
<reference evidence="3" key="2">
    <citation type="submission" date="2017-12" db="EMBL/GenBank/DDBJ databases">
        <title>Genome sequence of the Bar-tailed Godwit (Limosa lapponica baueri).</title>
        <authorList>
            <person name="Lima N.C.B."/>
            <person name="Parody-Merino A.M."/>
            <person name="Battley P.F."/>
            <person name="Fidler A.E."/>
            <person name="Prosdocimi F."/>
        </authorList>
    </citation>
    <scope>NUCLEOTIDE SEQUENCE [LARGE SCALE GENOMIC DNA]</scope>
</reference>
<dbReference type="Proteomes" id="UP000233556">
    <property type="component" value="Unassembled WGS sequence"/>
</dbReference>
<protein>
    <submittedName>
        <fullName evidence="2">Uncharacterized protein</fullName>
    </submittedName>
</protein>
<proteinExistence type="predicted"/>